<reference evidence="1 2" key="1">
    <citation type="submission" date="2020-02" db="EMBL/GenBank/DDBJ databases">
        <title>Genome sequence of the type strain CCBAU10050 of Rhizobium daejeonense.</title>
        <authorList>
            <person name="Gao J."/>
            <person name="Sun J."/>
        </authorList>
    </citation>
    <scope>NUCLEOTIDE SEQUENCE [LARGE SCALE GENOMIC DNA]</scope>
    <source>
        <strain evidence="1 2">CCBAU10050</strain>
    </source>
</reference>
<name>A0A6M1S1L7_9HYPH</name>
<sequence>MTNDPDHFFEQQDVALQMLIVENKGDELTDILVDALRDALGLLQDELEPTVH</sequence>
<dbReference type="AlphaFoldDB" id="A0A6M1S1L7"/>
<proteinExistence type="predicted"/>
<dbReference type="EMBL" id="JAAKZH010000004">
    <property type="protein sequence ID" value="NGO64995.1"/>
    <property type="molecule type" value="Genomic_DNA"/>
</dbReference>
<evidence type="ECO:0000313" key="1">
    <source>
        <dbReference type="EMBL" id="NGO64995.1"/>
    </source>
</evidence>
<keyword evidence="2" id="KW-1185">Reference proteome</keyword>
<accession>A0A6M1S1L7</accession>
<protein>
    <submittedName>
        <fullName evidence="1">Uncharacterized protein</fullName>
    </submittedName>
</protein>
<organism evidence="1 2">
    <name type="scientific">Rhizobium daejeonense</name>
    <dbReference type="NCBI Taxonomy" id="240521"/>
    <lineage>
        <taxon>Bacteria</taxon>
        <taxon>Pseudomonadati</taxon>
        <taxon>Pseudomonadota</taxon>
        <taxon>Alphaproteobacteria</taxon>
        <taxon>Hyphomicrobiales</taxon>
        <taxon>Rhizobiaceae</taxon>
        <taxon>Rhizobium/Agrobacterium group</taxon>
        <taxon>Rhizobium</taxon>
    </lineage>
</organism>
<comment type="caution">
    <text evidence="1">The sequence shown here is derived from an EMBL/GenBank/DDBJ whole genome shotgun (WGS) entry which is preliminary data.</text>
</comment>
<dbReference type="RefSeq" id="WP_164490814.1">
    <property type="nucleotide sequence ID" value="NZ_CP048427.1"/>
</dbReference>
<dbReference type="Proteomes" id="UP000477849">
    <property type="component" value="Unassembled WGS sequence"/>
</dbReference>
<gene>
    <name evidence="1" type="ORF">G6N76_15100</name>
</gene>
<evidence type="ECO:0000313" key="2">
    <source>
        <dbReference type="Proteomes" id="UP000477849"/>
    </source>
</evidence>